<keyword evidence="2 6" id="KW-0349">Heme</keyword>
<feature type="domain" description="Cytochrome c" evidence="8">
    <location>
        <begin position="21"/>
        <end position="120"/>
    </location>
</feature>
<dbReference type="GO" id="GO:0009055">
    <property type="term" value="F:electron transfer activity"/>
    <property type="evidence" value="ECO:0007669"/>
    <property type="project" value="InterPro"/>
</dbReference>
<dbReference type="Pfam" id="PF00034">
    <property type="entry name" value="Cytochrom_C"/>
    <property type="match status" value="1"/>
</dbReference>
<dbReference type="GO" id="GO:0046872">
    <property type="term" value="F:metal ion binding"/>
    <property type="evidence" value="ECO:0007669"/>
    <property type="project" value="UniProtKB-KW"/>
</dbReference>
<feature type="signal peptide" evidence="7">
    <location>
        <begin position="1"/>
        <end position="20"/>
    </location>
</feature>
<protein>
    <submittedName>
        <fullName evidence="9">Cytochrome c</fullName>
    </submittedName>
</protein>
<evidence type="ECO:0000259" key="8">
    <source>
        <dbReference type="PROSITE" id="PS51007"/>
    </source>
</evidence>
<keyword evidence="5 6" id="KW-0408">Iron</keyword>
<evidence type="ECO:0000256" key="4">
    <source>
        <dbReference type="ARBA" id="ARBA00022982"/>
    </source>
</evidence>
<dbReference type="InterPro" id="IPR036909">
    <property type="entry name" value="Cyt_c-like_dom_sf"/>
</dbReference>
<gene>
    <name evidence="9" type="ORF">FHR19_001237</name>
</gene>
<evidence type="ECO:0000256" key="7">
    <source>
        <dbReference type="SAM" id="SignalP"/>
    </source>
</evidence>
<evidence type="ECO:0000256" key="3">
    <source>
        <dbReference type="ARBA" id="ARBA00022723"/>
    </source>
</evidence>
<sequence length="120" mass="12219">MGKVAAIGLLGMTLAAPAAAQQVDPGKAAFAPCAGCHAVTAGANRVGPTLYKVVGRKVASVAGYTYSDAMKAKKGNWTPAALDAYLADPRGNVAGTKMSFPGVKDPARRAALVNYLKTLK</sequence>
<keyword evidence="10" id="KW-1185">Reference proteome</keyword>
<dbReference type="PANTHER" id="PTHR11961">
    <property type="entry name" value="CYTOCHROME C"/>
    <property type="match status" value="1"/>
</dbReference>
<dbReference type="RefSeq" id="WP_184025656.1">
    <property type="nucleotide sequence ID" value="NZ_JACIJJ010000001.1"/>
</dbReference>
<evidence type="ECO:0000256" key="2">
    <source>
        <dbReference type="ARBA" id="ARBA00022617"/>
    </source>
</evidence>
<dbReference type="SUPFAM" id="SSF46626">
    <property type="entry name" value="Cytochrome c"/>
    <property type="match status" value="1"/>
</dbReference>
<name>A0A7W9AP56_9SPHN</name>
<proteinExistence type="predicted"/>
<keyword evidence="1" id="KW-0813">Transport</keyword>
<evidence type="ECO:0000256" key="6">
    <source>
        <dbReference type="PROSITE-ProRule" id="PRU00433"/>
    </source>
</evidence>
<comment type="caution">
    <text evidence="9">The sequence shown here is derived from an EMBL/GenBank/DDBJ whole genome shotgun (WGS) entry which is preliminary data.</text>
</comment>
<accession>A0A7W9AP56</accession>
<dbReference type="InterPro" id="IPR002327">
    <property type="entry name" value="Cyt_c_1A/1B"/>
</dbReference>
<evidence type="ECO:0000313" key="9">
    <source>
        <dbReference type="EMBL" id="MBB5697912.1"/>
    </source>
</evidence>
<dbReference type="Gene3D" id="1.10.760.10">
    <property type="entry name" value="Cytochrome c-like domain"/>
    <property type="match status" value="1"/>
</dbReference>
<organism evidence="9 10">
    <name type="scientific">Sphingomonas yantingensis</name>
    <dbReference type="NCBI Taxonomy" id="1241761"/>
    <lineage>
        <taxon>Bacteria</taxon>
        <taxon>Pseudomonadati</taxon>
        <taxon>Pseudomonadota</taxon>
        <taxon>Alphaproteobacteria</taxon>
        <taxon>Sphingomonadales</taxon>
        <taxon>Sphingomonadaceae</taxon>
        <taxon>Sphingomonas</taxon>
    </lineage>
</organism>
<dbReference type="PRINTS" id="PR00604">
    <property type="entry name" value="CYTCHRMECIAB"/>
</dbReference>
<dbReference type="EMBL" id="JACIJJ010000001">
    <property type="protein sequence ID" value="MBB5697912.1"/>
    <property type="molecule type" value="Genomic_DNA"/>
</dbReference>
<reference evidence="9 10" key="1">
    <citation type="submission" date="2020-08" db="EMBL/GenBank/DDBJ databases">
        <title>Genomic Encyclopedia of Type Strains, Phase IV (KMG-IV): sequencing the most valuable type-strain genomes for metagenomic binning, comparative biology and taxonomic classification.</title>
        <authorList>
            <person name="Goeker M."/>
        </authorList>
    </citation>
    <scope>NUCLEOTIDE SEQUENCE [LARGE SCALE GENOMIC DNA]</scope>
    <source>
        <strain evidence="9 10">DSM 27244</strain>
    </source>
</reference>
<keyword evidence="7" id="KW-0732">Signal</keyword>
<dbReference type="InterPro" id="IPR009056">
    <property type="entry name" value="Cyt_c-like_dom"/>
</dbReference>
<evidence type="ECO:0000313" key="10">
    <source>
        <dbReference type="Proteomes" id="UP000557739"/>
    </source>
</evidence>
<keyword evidence="3 6" id="KW-0479">Metal-binding</keyword>
<evidence type="ECO:0000256" key="5">
    <source>
        <dbReference type="ARBA" id="ARBA00023004"/>
    </source>
</evidence>
<dbReference type="Proteomes" id="UP000557739">
    <property type="component" value="Unassembled WGS sequence"/>
</dbReference>
<dbReference type="GO" id="GO:0020037">
    <property type="term" value="F:heme binding"/>
    <property type="evidence" value="ECO:0007669"/>
    <property type="project" value="InterPro"/>
</dbReference>
<feature type="chain" id="PRO_5030546153" evidence="7">
    <location>
        <begin position="21"/>
        <end position="120"/>
    </location>
</feature>
<keyword evidence="4" id="KW-0249">Electron transport</keyword>
<dbReference type="PROSITE" id="PS51007">
    <property type="entry name" value="CYTC"/>
    <property type="match status" value="1"/>
</dbReference>
<evidence type="ECO:0000256" key="1">
    <source>
        <dbReference type="ARBA" id="ARBA00022448"/>
    </source>
</evidence>
<dbReference type="AlphaFoldDB" id="A0A7W9AP56"/>